<dbReference type="Gene3D" id="2.60.40.10">
    <property type="entry name" value="Immunoglobulins"/>
    <property type="match status" value="1"/>
</dbReference>
<keyword evidence="2" id="KW-0812">Transmembrane</keyword>
<dbReference type="PROSITE" id="PS50005">
    <property type="entry name" value="TPR"/>
    <property type="match status" value="1"/>
</dbReference>
<dbReference type="EMBL" id="LNGD01000001">
    <property type="protein sequence ID" value="KYC54416.1"/>
    <property type="molecule type" value="Genomic_DNA"/>
</dbReference>
<comment type="caution">
    <text evidence="3">The sequence shown here is derived from an EMBL/GenBank/DDBJ whole genome shotgun (WGS) entry which is preliminary data.</text>
</comment>
<dbReference type="Proteomes" id="UP000075578">
    <property type="component" value="Unassembled WGS sequence"/>
</dbReference>
<evidence type="ECO:0000256" key="2">
    <source>
        <dbReference type="SAM" id="Phobius"/>
    </source>
</evidence>
<feature type="transmembrane region" description="Helical" evidence="2">
    <location>
        <begin position="331"/>
        <end position="353"/>
    </location>
</feature>
<keyword evidence="2" id="KW-0472">Membrane</keyword>
<evidence type="ECO:0000313" key="3">
    <source>
        <dbReference type="EMBL" id="KYC54416.1"/>
    </source>
</evidence>
<dbReference type="InterPro" id="IPR019734">
    <property type="entry name" value="TPR_rpt"/>
</dbReference>
<evidence type="ECO:0000256" key="1">
    <source>
        <dbReference type="PROSITE-ProRule" id="PRU00339"/>
    </source>
</evidence>
<proteinExistence type="predicted"/>
<dbReference type="PANTHER" id="PTHR35902:SF3">
    <property type="entry name" value="NPCBM-ASSOCIATED, NEW3 DOMAIN OF ALPHA-GALACTOSIDASE"/>
    <property type="match status" value="1"/>
</dbReference>
<dbReference type="Gene3D" id="1.25.40.10">
    <property type="entry name" value="Tetratricopeptide repeat domain"/>
    <property type="match status" value="1"/>
</dbReference>
<sequence>MVKKVLPLVIISFLLIPLYGAADADPRVDLVYPSQIEPGKQIIIEVKLKNTTSEMLWDLAAVIESNNIPPEIRDYIKIIDGEEKFVEDNDHSINVQDEVSVKLSIEVDKNVEAGTYTIPLKIKGEIGNCRQGCKPYLLMKDIQFKIIKEYPSIKIELSSTPREVLQGQSIDIPFKVSNYGLGYGNNIKLNVPSTNNFSTSLDVDSIGLMKANESRNVTLNITAKGDAPSGAYKTDIIIEYFDSYGTKRAATESVSFTIKDSALVKDAENYYSQANSYFEKKNYSKSLEYYQKSKEAYQKLGLTEKVNEIEAKIEIVNNALESSKSSVGPSIYIAFGVLLSAVTMEIGVLLGTLMRKPKSSSKQSSIPKTEY</sequence>
<dbReference type="InterPro" id="IPR011990">
    <property type="entry name" value="TPR-like_helical_dom_sf"/>
</dbReference>
<accession>A0A150JB38</accession>
<keyword evidence="1" id="KW-0802">TPR repeat</keyword>
<gene>
    <name evidence="3" type="ORF">AMQ74_00021</name>
</gene>
<feature type="repeat" description="TPR" evidence="1">
    <location>
        <begin position="267"/>
        <end position="300"/>
    </location>
</feature>
<protein>
    <recommendedName>
        <fullName evidence="5">CARDB domain-containing protein</fullName>
    </recommendedName>
</protein>
<name>A0A150JB38_9EURY</name>
<evidence type="ECO:0000313" key="4">
    <source>
        <dbReference type="Proteomes" id="UP000075578"/>
    </source>
</evidence>
<dbReference type="InterPro" id="IPR013783">
    <property type="entry name" value="Ig-like_fold"/>
</dbReference>
<organism evidence="3 4">
    <name type="scientific">Candidatus Methanofastidiosum methylothiophilum</name>
    <dbReference type="NCBI Taxonomy" id="1705564"/>
    <lineage>
        <taxon>Archaea</taxon>
        <taxon>Methanobacteriati</taxon>
        <taxon>Methanobacteriota</taxon>
        <taxon>Stenosarchaea group</taxon>
        <taxon>Candidatus Methanofastidiosia</taxon>
        <taxon>Candidatus Methanofastidiosales</taxon>
        <taxon>Candidatus Methanofastidiosaceae</taxon>
        <taxon>Candidatus Methanofastidiosum</taxon>
    </lineage>
</organism>
<dbReference type="PANTHER" id="PTHR35902">
    <property type="entry name" value="S-LAYER DOMAIN-LIKE PROTEIN-RELATED"/>
    <property type="match status" value="1"/>
</dbReference>
<evidence type="ECO:0008006" key="5">
    <source>
        <dbReference type="Google" id="ProtNLM"/>
    </source>
</evidence>
<dbReference type="AlphaFoldDB" id="A0A150JB38"/>
<reference evidence="3 4" key="1">
    <citation type="journal article" date="2016" name="ISME J.">
        <title>Chasing the elusive Euryarchaeota class WSA2: genomes reveal a uniquely fastidious methyl-reducing methanogen.</title>
        <authorList>
            <person name="Nobu M.K."/>
            <person name="Narihiro T."/>
            <person name="Kuroda K."/>
            <person name="Mei R."/>
            <person name="Liu W.T."/>
        </authorList>
    </citation>
    <scope>NUCLEOTIDE SEQUENCE [LARGE SCALE GENOMIC DNA]</scope>
    <source>
        <strain evidence="3">U1lsi0528_Bin089</strain>
    </source>
</reference>
<keyword evidence="2" id="KW-1133">Transmembrane helix</keyword>